<keyword evidence="3 13" id="KW-0723">Serine/threonine-protein kinase</keyword>
<comment type="similarity">
    <text evidence="13">Belongs to the protein kinase superfamily. Ser/Thr protein kinase family.</text>
</comment>
<dbReference type="Pfam" id="PF08276">
    <property type="entry name" value="PAN_2"/>
    <property type="match status" value="1"/>
</dbReference>
<evidence type="ECO:0000256" key="14">
    <source>
        <dbReference type="SAM" id="Phobius"/>
    </source>
</evidence>
<feature type="domain" description="Apple" evidence="18">
    <location>
        <begin position="306"/>
        <end position="382"/>
    </location>
</feature>
<evidence type="ECO:0000256" key="7">
    <source>
        <dbReference type="ARBA" id="ARBA00022777"/>
    </source>
</evidence>
<dbReference type="InterPro" id="IPR001245">
    <property type="entry name" value="Ser-Thr/Tyr_kinase_cat_dom"/>
</dbReference>
<dbReference type="SUPFAM" id="SSF51110">
    <property type="entry name" value="alpha-D-mannose-specific plant lectins"/>
    <property type="match status" value="1"/>
</dbReference>
<keyword evidence="6 13" id="KW-0547">Nucleotide-binding</keyword>
<dbReference type="CDD" id="cd14066">
    <property type="entry name" value="STKc_IRAK"/>
    <property type="match status" value="1"/>
</dbReference>
<feature type="domain" description="Protein kinase" evidence="16">
    <location>
        <begin position="479"/>
        <end position="766"/>
    </location>
</feature>
<organism evidence="19 20">
    <name type="scientific">Perilla frutescens var. hirtella</name>
    <name type="common">Perilla citriodora</name>
    <name type="synonym">Perilla setoyensis</name>
    <dbReference type="NCBI Taxonomy" id="608512"/>
    <lineage>
        <taxon>Eukaryota</taxon>
        <taxon>Viridiplantae</taxon>
        <taxon>Streptophyta</taxon>
        <taxon>Embryophyta</taxon>
        <taxon>Tracheophyta</taxon>
        <taxon>Spermatophyta</taxon>
        <taxon>Magnoliopsida</taxon>
        <taxon>eudicotyledons</taxon>
        <taxon>Gunneridae</taxon>
        <taxon>Pentapetalae</taxon>
        <taxon>asterids</taxon>
        <taxon>lamiids</taxon>
        <taxon>Lamiales</taxon>
        <taxon>Lamiaceae</taxon>
        <taxon>Nepetoideae</taxon>
        <taxon>Elsholtzieae</taxon>
        <taxon>Perilla</taxon>
    </lineage>
</organism>
<evidence type="ECO:0000256" key="13">
    <source>
        <dbReference type="PIRNR" id="PIRNR000641"/>
    </source>
</evidence>
<gene>
    <name evidence="19" type="ORF">C2S53_016272</name>
</gene>
<feature type="transmembrane region" description="Helical" evidence="14">
    <location>
        <begin position="394"/>
        <end position="416"/>
    </location>
</feature>
<evidence type="ECO:0000259" key="17">
    <source>
        <dbReference type="PROSITE" id="PS50927"/>
    </source>
</evidence>
<accession>A0AAD4PFF2</accession>
<feature type="domain" description="Bulb-type lectin" evidence="17">
    <location>
        <begin position="23"/>
        <end position="146"/>
    </location>
</feature>
<dbReference type="PROSITE" id="PS50948">
    <property type="entry name" value="PAN"/>
    <property type="match status" value="1"/>
</dbReference>
<evidence type="ECO:0000256" key="11">
    <source>
        <dbReference type="ARBA" id="ARBA00047899"/>
    </source>
</evidence>
<dbReference type="SMART" id="SM00473">
    <property type="entry name" value="PAN_AP"/>
    <property type="match status" value="1"/>
</dbReference>
<dbReference type="InterPro" id="IPR024171">
    <property type="entry name" value="SRK-like_kinase"/>
</dbReference>
<sequence>MILLMYVFLFLLASSSVSLSDAEDTIRPNKVMRENETLISANGVFELGFFQDGGVSGYVFLGIWFKDIANKKPVWVANRDNPLEQFYSTLEIRDDGNLIVMDRRQAPMIINYGTVATSWNTSATLLDTGNLILRQSGEVIWQSFHFPTDTLLPGMRLGWFGLQMNDLQLKRRVLLSWLSPRNPSRGAFTVGTGYKDAKTLAVWKGDAVHMDIGYLERDGFRFIFNNSILSFNLSYTSTSNETYLTLNTNGGYDMSWLVIASSGQLDEYAVYKGEILLVRHDLCDADALRLRAVNSSVCLRDAWQNCKDGDAFVPVNGTMPSSISMNISIIGDFDDCELTCQANCSCAAFAFGESGCQLYYGSGHDLINLSGRGVFHVRTNIAASRKQGGEKRRVAITIVLSSMASVTLAIIVFWCFKRRQKCVSRVNQLGDGEDSGSKGEVKLIGHDAKSIKTDIEFIGEGGNLAWFCINTLEEATGDFDAENKLGEGGFGPVYKGKLPSGQEIAVKRLSKRSAQGVKEFRNEIILISRLQHRNLVKLLGCCIHGEDEYMLVYEYLINRSLDSFIFDESKQILVDWKTRVQIIEGIAQGILYLHKYSRLRIIHRDLKASNILLDGDMNPKISDFGMARIYGENETCAKTTKIAGTYGYMSPEYAMDGHFSEKSDVFSFGIMVLEIISGKRNIAFFQADHSLNLLGYAWKLWKEGRSIEFLDTTLAKASQSCEAAMCVQLGLLCVQERACDRPVMAEVVAMLSNHVDSLPLPKEPAFLT</sequence>
<dbReference type="InterPro" id="IPR003609">
    <property type="entry name" value="Pan_app"/>
</dbReference>
<evidence type="ECO:0000256" key="12">
    <source>
        <dbReference type="ARBA" id="ARBA00048679"/>
    </source>
</evidence>
<dbReference type="CDD" id="cd00028">
    <property type="entry name" value="B_lectin"/>
    <property type="match status" value="1"/>
</dbReference>
<dbReference type="SMART" id="SM00220">
    <property type="entry name" value="S_TKc"/>
    <property type="match status" value="1"/>
</dbReference>
<evidence type="ECO:0000256" key="9">
    <source>
        <dbReference type="ARBA" id="ARBA00023157"/>
    </source>
</evidence>
<dbReference type="InterPro" id="IPR011009">
    <property type="entry name" value="Kinase-like_dom_sf"/>
</dbReference>
<dbReference type="FunFam" id="1.10.510.10:FF:000060">
    <property type="entry name" value="G-type lectin S-receptor-like serine/threonine-protein kinase"/>
    <property type="match status" value="1"/>
</dbReference>
<evidence type="ECO:0000256" key="3">
    <source>
        <dbReference type="ARBA" id="ARBA00022527"/>
    </source>
</evidence>
<dbReference type="PANTHER" id="PTHR27002:SF1055">
    <property type="entry name" value="RECEPTOR-LIKE SERINE_THREONINE-PROTEIN KINASE"/>
    <property type="match status" value="1"/>
</dbReference>
<dbReference type="SUPFAM" id="SSF56112">
    <property type="entry name" value="Protein kinase-like (PK-like)"/>
    <property type="match status" value="1"/>
</dbReference>
<comment type="catalytic activity">
    <reaction evidence="11 13">
        <text>L-threonyl-[protein] + ATP = O-phospho-L-threonyl-[protein] + ADP + H(+)</text>
        <dbReference type="Rhea" id="RHEA:46608"/>
        <dbReference type="Rhea" id="RHEA-COMP:11060"/>
        <dbReference type="Rhea" id="RHEA-COMP:11605"/>
        <dbReference type="ChEBI" id="CHEBI:15378"/>
        <dbReference type="ChEBI" id="CHEBI:30013"/>
        <dbReference type="ChEBI" id="CHEBI:30616"/>
        <dbReference type="ChEBI" id="CHEBI:61977"/>
        <dbReference type="ChEBI" id="CHEBI:456216"/>
        <dbReference type="EC" id="2.7.11.1"/>
    </reaction>
</comment>
<keyword evidence="4 13" id="KW-0808">Transferase</keyword>
<dbReference type="EMBL" id="SDAM02000019">
    <property type="protein sequence ID" value="KAH6837100.1"/>
    <property type="molecule type" value="Genomic_DNA"/>
</dbReference>
<evidence type="ECO:0000256" key="1">
    <source>
        <dbReference type="ARBA" id="ARBA00004251"/>
    </source>
</evidence>
<dbReference type="PROSITE" id="PS50927">
    <property type="entry name" value="BULB_LECTIN"/>
    <property type="match status" value="1"/>
</dbReference>
<dbReference type="GO" id="GO:0005524">
    <property type="term" value="F:ATP binding"/>
    <property type="evidence" value="ECO:0007669"/>
    <property type="project" value="UniProtKB-KW"/>
</dbReference>
<keyword evidence="7 13" id="KW-0418">Kinase</keyword>
<evidence type="ECO:0000256" key="6">
    <source>
        <dbReference type="ARBA" id="ARBA00022741"/>
    </source>
</evidence>
<dbReference type="PROSITE" id="PS50011">
    <property type="entry name" value="PROTEIN_KINASE_DOM"/>
    <property type="match status" value="1"/>
</dbReference>
<comment type="subcellular location">
    <subcellularLocation>
        <location evidence="1">Cell membrane</location>
        <topology evidence="1">Single-pass type I membrane protein</topology>
    </subcellularLocation>
</comment>
<dbReference type="CDD" id="cd01098">
    <property type="entry name" value="PAN_AP_plant"/>
    <property type="match status" value="1"/>
</dbReference>
<name>A0AAD4PFF2_PERFH</name>
<dbReference type="FunFam" id="3.30.200.20:FF:000195">
    <property type="entry name" value="G-type lectin S-receptor-like serine/threonine-protein kinase"/>
    <property type="match status" value="1"/>
</dbReference>
<dbReference type="InterPro" id="IPR001480">
    <property type="entry name" value="Bulb-type_lectin_dom"/>
</dbReference>
<keyword evidence="14" id="KW-0812">Transmembrane</keyword>
<reference evidence="19 20" key="1">
    <citation type="journal article" date="2021" name="Nat. Commun.">
        <title>Incipient diploidization of the medicinal plant Perilla within 10,000 years.</title>
        <authorList>
            <person name="Zhang Y."/>
            <person name="Shen Q."/>
            <person name="Leng L."/>
            <person name="Zhang D."/>
            <person name="Chen S."/>
            <person name="Shi Y."/>
            <person name="Ning Z."/>
            <person name="Chen S."/>
        </authorList>
    </citation>
    <scope>NUCLEOTIDE SEQUENCE [LARGE SCALE GENOMIC DNA]</scope>
    <source>
        <strain evidence="20">cv. PC099</strain>
    </source>
</reference>
<evidence type="ECO:0000259" key="16">
    <source>
        <dbReference type="PROSITE" id="PS50011"/>
    </source>
</evidence>
<keyword evidence="14" id="KW-0472">Membrane</keyword>
<dbReference type="InterPro" id="IPR036426">
    <property type="entry name" value="Bulb-type_lectin_dom_sf"/>
</dbReference>
<comment type="catalytic activity">
    <reaction evidence="12 13">
        <text>L-seryl-[protein] + ATP = O-phospho-L-seryl-[protein] + ADP + H(+)</text>
        <dbReference type="Rhea" id="RHEA:17989"/>
        <dbReference type="Rhea" id="RHEA-COMP:9863"/>
        <dbReference type="Rhea" id="RHEA-COMP:11604"/>
        <dbReference type="ChEBI" id="CHEBI:15378"/>
        <dbReference type="ChEBI" id="CHEBI:29999"/>
        <dbReference type="ChEBI" id="CHEBI:30616"/>
        <dbReference type="ChEBI" id="CHEBI:83421"/>
        <dbReference type="ChEBI" id="CHEBI:456216"/>
        <dbReference type="EC" id="2.7.11.1"/>
    </reaction>
</comment>
<evidence type="ECO:0000259" key="18">
    <source>
        <dbReference type="PROSITE" id="PS50948"/>
    </source>
</evidence>
<dbReference type="PROSITE" id="PS00108">
    <property type="entry name" value="PROTEIN_KINASE_ST"/>
    <property type="match status" value="1"/>
</dbReference>
<dbReference type="InterPro" id="IPR008271">
    <property type="entry name" value="Ser/Thr_kinase_AS"/>
</dbReference>
<dbReference type="Gene3D" id="2.90.10.10">
    <property type="entry name" value="Bulb-type lectin domain"/>
    <property type="match status" value="1"/>
</dbReference>
<keyword evidence="9" id="KW-1015">Disulfide bond</keyword>
<dbReference type="AlphaFoldDB" id="A0AAD4PFF2"/>
<dbReference type="PANTHER" id="PTHR27002">
    <property type="entry name" value="RECEPTOR-LIKE SERINE/THREONINE-PROTEIN KINASE SD1-8"/>
    <property type="match status" value="1"/>
</dbReference>
<keyword evidence="8 13" id="KW-0067">ATP-binding</keyword>
<proteinExistence type="inferred from homology"/>
<comment type="caution">
    <text evidence="19">The sequence shown here is derived from an EMBL/GenBank/DDBJ whole genome shotgun (WGS) entry which is preliminary data.</text>
</comment>
<feature type="chain" id="PRO_5042156442" description="Receptor-like serine/threonine-protein kinase" evidence="15">
    <location>
        <begin position="23"/>
        <end position="768"/>
    </location>
</feature>
<dbReference type="GO" id="GO:0004674">
    <property type="term" value="F:protein serine/threonine kinase activity"/>
    <property type="evidence" value="ECO:0007669"/>
    <property type="project" value="UniProtKB-KW"/>
</dbReference>
<evidence type="ECO:0000256" key="5">
    <source>
        <dbReference type="ARBA" id="ARBA00022729"/>
    </source>
</evidence>
<keyword evidence="20" id="KW-1185">Reference proteome</keyword>
<dbReference type="GO" id="GO:0005886">
    <property type="term" value="C:plasma membrane"/>
    <property type="evidence" value="ECO:0007669"/>
    <property type="project" value="UniProtKB-SubCell"/>
</dbReference>
<dbReference type="Gene3D" id="1.10.510.10">
    <property type="entry name" value="Transferase(Phosphotransferase) domain 1"/>
    <property type="match status" value="1"/>
</dbReference>
<evidence type="ECO:0000256" key="8">
    <source>
        <dbReference type="ARBA" id="ARBA00022840"/>
    </source>
</evidence>
<keyword evidence="10" id="KW-0325">Glycoprotein</keyword>
<keyword evidence="5 15" id="KW-0732">Signal</keyword>
<feature type="signal peptide" evidence="15">
    <location>
        <begin position="1"/>
        <end position="22"/>
    </location>
</feature>
<evidence type="ECO:0000256" key="4">
    <source>
        <dbReference type="ARBA" id="ARBA00022679"/>
    </source>
</evidence>
<dbReference type="InterPro" id="IPR000719">
    <property type="entry name" value="Prot_kinase_dom"/>
</dbReference>
<evidence type="ECO:0000256" key="2">
    <source>
        <dbReference type="ARBA" id="ARBA00022475"/>
    </source>
</evidence>
<dbReference type="SMART" id="SM00108">
    <property type="entry name" value="B_lectin"/>
    <property type="match status" value="1"/>
</dbReference>
<evidence type="ECO:0000313" key="20">
    <source>
        <dbReference type="Proteomes" id="UP001190926"/>
    </source>
</evidence>
<evidence type="ECO:0000313" key="19">
    <source>
        <dbReference type="EMBL" id="KAH6837100.1"/>
    </source>
</evidence>
<protein>
    <recommendedName>
        <fullName evidence="13">Receptor-like serine/threonine-protein kinase</fullName>
        <ecNumber evidence="13">2.7.11.1</ecNumber>
    </recommendedName>
</protein>
<keyword evidence="14" id="KW-1133">Transmembrane helix</keyword>
<dbReference type="Gene3D" id="3.30.200.20">
    <property type="entry name" value="Phosphorylase Kinase, domain 1"/>
    <property type="match status" value="1"/>
</dbReference>
<dbReference type="Pfam" id="PF01453">
    <property type="entry name" value="B_lectin"/>
    <property type="match status" value="1"/>
</dbReference>
<dbReference type="EC" id="2.7.11.1" evidence="13"/>
<keyword evidence="2" id="KW-1003">Cell membrane</keyword>
<dbReference type="Proteomes" id="UP001190926">
    <property type="component" value="Unassembled WGS sequence"/>
</dbReference>
<dbReference type="Pfam" id="PF07714">
    <property type="entry name" value="PK_Tyr_Ser-Thr"/>
    <property type="match status" value="1"/>
</dbReference>
<evidence type="ECO:0000256" key="10">
    <source>
        <dbReference type="ARBA" id="ARBA00023180"/>
    </source>
</evidence>
<evidence type="ECO:0000256" key="15">
    <source>
        <dbReference type="SAM" id="SignalP"/>
    </source>
</evidence>
<dbReference type="PIRSF" id="PIRSF000641">
    <property type="entry name" value="SRK"/>
    <property type="match status" value="1"/>
</dbReference>